<dbReference type="Proteomes" id="UP000195447">
    <property type="component" value="Unassembled WGS sequence"/>
</dbReference>
<dbReference type="InterPro" id="IPR027417">
    <property type="entry name" value="P-loop_NTPase"/>
</dbReference>
<dbReference type="GO" id="GO:0005524">
    <property type="term" value="F:ATP binding"/>
    <property type="evidence" value="ECO:0007669"/>
    <property type="project" value="UniProtKB-KW"/>
</dbReference>
<keyword evidence="7" id="KW-1185">Reference proteome</keyword>
<evidence type="ECO:0000256" key="3">
    <source>
        <dbReference type="ARBA" id="ARBA00022741"/>
    </source>
</evidence>
<gene>
    <name evidence="6" type="ORF">B5F14_00155</name>
</gene>
<evidence type="ECO:0000256" key="1">
    <source>
        <dbReference type="ARBA" id="ARBA00005417"/>
    </source>
</evidence>
<evidence type="ECO:0000256" key="4">
    <source>
        <dbReference type="ARBA" id="ARBA00022840"/>
    </source>
</evidence>
<evidence type="ECO:0000313" key="6">
    <source>
        <dbReference type="EMBL" id="OUP61841.1"/>
    </source>
</evidence>
<evidence type="ECO:0000259" key="5">
    <source>
        <dbReference type="PROSITE" id="PS50893"/>
    </source>
</evidence>
<comment type="caution">
    <text evidence="6">The sequence shown here is derived from an EMBL/GenBank/DDBJ whole genome shotgun (WGS) entry which is preliminary data.</text>
</comment>
<dbReference type="InterPro" id="IPR003439">
    <property type="entry name" value="ABC_transporter-like_ATP-bd"/>
</dbReference>
<organism evidence="6 7">
    <name type="scientific">Faecalitalea cylindroides</name>
    <dbReference type="NCBI Taxonomy" id="39483"/>
    <lineage>
        <taxon>Bacteria</taxon>
        <taxon>Bacillati</taxon>
        <taxon>Bacillota</taxon>
        <taxon>Erysipelotrichia</taxon>
        <taxon>Erysipelotrichales</taxon>
        <taxon>Erysipelotrichaceae</taxon>
        <taxon>Faecalitalea</taxon>
    </lineage>
</organism>
<dbReference type="GO" id="GO:0016887">
    <property type="term" value="F:ATP hydrolysis activity"/>
    <property type="evidence" value="ECO:0007669"/>
    <property type="project" value="InterPro"/>
</dbReference>
<dbReference type="InterPro" id="IPR003593">
    <property type="entry name" value="AAA+_ATPase"/>
</dbReference>
<dbReference type="SUPFAM" id="SSF52540">
    <property type="entry name" value="P-loop containing nucleoside triphosphate hydrolases"/>
    <property type="match status" value="1"/>
</dbReference>
<proteinExistence type="inferred from homology"/>
<keyword evidence="2" id="KW-0813">Transport</keyword>
<accession>A0A1Y4M3A6</accession>
<dbReference type="PANTHER" id="PTHR42711">
    <property type="entry name" value="ABC TRANSPORTER ATP-BINDING PROTEIN"/>
    <property type="match status" value="1"/>
</dbReference>
<dbReference type="Pfam" id="PF00005">
    <property type="entry name" value="ABC_tran"/>
    <property type="match status" value="1"/>
</dbReference>
<sequence length="271" mass="30450">MSIVITLSNLKKNYGNHEVLKGVDLSIEKGEIFGILGINGAGKTTLLECIEGFRHYHSGNIKIAGNIGIQLQSASLPSYMRVDEAIQLFSKWKNKNLDPSLFTALNITEINKKLYYQLSAGQKRKLHLALALIGDPDILILDEPTTELDVEAKQALHQEIKKLSQKGTTILLSSHDMAEVESLCTRIAILNQGKIIFVGTTEQLAKKVNKKYSIKIIDENEEKEYFTSDIIDTLSTILEQYKLKNKPILDIKINRGTLEDHFIELSKEVRS</sequence>
<dbReference type="Gene3D" id="3.40.50.300">
    <property type="entry name" value="P-loop containing nucleotide triphosphate hydrolases"/>
    <property type="match status" value="1"/>
</dbReference>
<feature type="domain" description="ABC transporter" evidence="5">
    <location>
        <begin position="5"/>
        <end position="217"/>
    </location>
</feature>
<comment type="similarity">
    <text evidence="1">Belongs to the ABC transporter superfamily.</text>
</comment>
<dbReference type="InterPro" id="IPR050763">
    <property type="entry name" value="ABC_transporter_ATP-binding"/>
</dbReference>
<keyword evidence="4 6" id="KW-0067">ATP-binding</keyword>
<evidence type="ECO:0000256" key="2">
    <source>
        <dbReference type="ARBA" id="ARBA00022448"/>
    </source>
</evidence>
<dbReference type="AlphaFoldDB" id="A0A1Y4M3A6"/>
<evidence type="ECO:0000313" key="7">
    <source>
        <dbReference type="Proteomes" id="UP000195447"/>
    </source>
</evidence>
<protein>
    <submittedName>
        <fullName evidence="6">ABC transporter ATP-binding protein</fullName>
    </submittedName>
</protein>
<dbReference type="CDD" id="cd03230">
    <property type="entry name" value="ABC_DR_subfamily_A"/>
    <property type="match status" value="1"/>
</dbReference>
<keyword evidence="3" id="KW-0547">Nucleotide-binding</keyword>
<dbReference type="PANTHER" id="PTHR42711:SF5">
    <property type="entry name" value="ABC TRANSPORTER ATP-BINDING PROTEIN NATA"/>
    <property type="match status" value="1"/>
</dbReference>
<dbReference type="PROSITE" id="PS50893">
    <property type="entry name" value="ABC_TRANSPORTER_2"/>
    <property type="match status" value="1"/>
</dbReference>
<name>A0A1Y4M3A6_9FIRM</name>
<dbReference type="EMBL" id="NFKM01000001">
    <property type="protein sequence ID" value="OUP61841.1"/>
    <property type="molecule type" value="Genomic_DNA"/>
</dbReference>
<reference evidence="7" key="1">
    <citation type="submission" date="2017-04" db="EMBL/GenBank/DDBJ databases">
        <title>Function of individual gut microbiota members based on whole genome sequencing of pure cultures obtained from chicken caecum.</title>
        <authorList>
            <person name="Medvecky M."/>
            <person name="Cejkova D."/>
            <person name="Polansky O."/>
            <person name="Karasova D."/>
            <person name="Kubasova T."/>
            <person name="Cizek A."/>
            <person name="Rychlik I."/>
        </authorList>
    </citation>
    <scope>NUCLEOTIDE SEQUENCE [LARGE SCALE GENOMIC DNA]</scope>
    <source>
        <strain evidence="7">An178</strain>
    </source>
</reference>
<dbReference type="SMART" id="SM00382">
    <property type="entry name" value="AAA"/>
    <property type="match status" value="1"/>
</dbReference>
<dbReference type="RefSeq" id="WP_087157956.1">
    <property type="nucleotide sequence ID" value="NZ_NFKM01000001.1"/>
</dbReference>